<dbReference type="Proteomes" id="UP000682982">
    <property type="component" value="Unassembled WGS sequence"/>
</dbReference>
<dbReference type="SUPFAM" id="SSF88659">
    <property type="entry name" value="Sigma3 and sigma4 domains of RNA polymerase sigma factors"/>
    <property type="match status" value="2"/>
</dbReference>
<dbReference type="NCBIfam" id="TIGR02393">
    <property type="entry name" value="RpoD_Cterm"/>
    <property type="match status" value="1"/>
</dbReference>
<dbReference type="HAMAP" id="MF_00963">
    <property type="entry name" value="Sigma70_RpoD_SigA"/>
    <property type="match status" value="1"/>
</dbReference>
<feature type="domain" description="RNA polymerase sigma-70" evidence="9">
    <location>
        <begin position="652"/>
        <end position="665"/>
    </location>
</feature>
<protein>
    <recommendedName>
        <fullName evidence="6">RNA polymerase sigma factor RpoD</fullName>
    </recommendedName>
    <alternativeName>
        <fullName evidence="6">Sigma-70</fullName>
    </alternativeName>
</protein>
<dbReference type="Gene3D" id="1.10.601.10">
    <property type="entry name" value="RNA Polymerase Primary Sigma Factor"/>
    <property type="match status" value="1"/>
</dbReference>
<proteinExistence type="inferred from homology"/>
<dbReference type="InterPro" id="IPR007627">
    <property type="entry name" value="RNA_pol_sigma70_r2"/>
</dbReference>
<dbReference type="Pfam" id="PF04542">
    <property type="entry name" value="Sigma70_r2"/>
    <property type="match status" value="1"/>
</dbReference>
<comment type="function">
    <text evidence="6">Sigma factors are initiation factors that promote the attachment of RNA polymerase to specific initiation sites and are then released. This sigma factor is the primary sigma factor during exponential growth.</text>
</comment>
<evidence type="ECO:0000256" key="5">
    <source>
        <dbReference type="ARBA" id="ARBA00023163"/>
    </source>
</evidence>
<dbReference type="InterPro" id="IPR007630">
    <property type="entry name" value="RNA_pol_sigma70_r4"/>
</dbReference>
<feature type="coiled-coil region" evidence="7">
    <location>
        <begin position="512"/>
        <end position="542"/>
    </location>
</feature>
<name>A0ABS5H552_9BURK</name>
<reference evidence="11 12" key="1">
    <citation type="submission" date="2021-04" db="EMBL/GenBank/DDBJ databases">
        <title>novel species isolated from subtropical streams in China.</title>
        <authorList>
            <person name="Lu H."/>
        </authorList>
    </citation>
    <scope>NUCLEOTIDE SEQUENCE [LARGE SCALE GENOMIC DNA]</scope>
    <source>
        <strain evidence="11 12">FT147W</strain>
    </source>
</reference>
<evidence type="ECO:0000259" key="10">
    <source>
        <dbReference type="PROSITE" id="PS00716"/>
    </source>
</evidence>
<feature type="domain" description="RNA polymerase sigma-70" evidence="10">
    <location>
        <begin position="821"/>
        <end position="847"/>
    </location>
</feature>
<dbReference type="InterPro" id="IPR000943">
    <property type="entry name" value="RNA_pol_sigma70"/>
</dbReference>
<dbReference type="PANTHER" id="PTHR30603:SF60">
    <property type="entry name" value="RNA POLYMERASE SIGMA FACTOR RPOD"/>
    <property type="match status" value="1"/>
</dbReference>
<evidence type="ECO:0000256" key="1">
    <source>
        <dbReference type="ARBA" id="ARBA00022490"/>
    </source>
</evidence>
<dbReference type="NCBIfam" id="TIGR02937">
    <property type="entry name" value="sigma70-ECF"/>
    <property type="match status" value="1"/>
</dbReference>
<dbReference type="SUPFAM" id="SSF88946">
    <property type="entry name" value="Sigma2 domain of RNA polymerase sigma factors"/>
    <property type="match status" value="1"/>
</dbReference>
<dbReference type="InterPro" id="IPR042189">
    <property type="entry name" value="RNA_pol_sigma_70_r1_1_sf"/>
</dbReference>
<evidence type="ECO:0000313" key="12">
    <source>
        <dbReference type="Proteomes" id="UP000682982"/>
    </source>
</evidence>
<comment type="similarity">
    <text evidence="6">Belongs to the sigma-70 factor family. RpoD/SigA subfamily.</text>
</comment>
<dbReference type="InterPro" id="IPR012760">
    <property type="entry name" value="RNA_pol_sigma_RpoD_C"/>
</dbReference>
<keyword evidence="4 6" id="KW-0238">DNA-binding</keyword>
<dbReference type="PROSITE" id="PS00715">
    <property type="entry name" value="SIGMA70_1"/>
    <property type="match status" value="1"/>
</dbReference>
<keyword evidence="12" id="KW-1185">Reference proteome</keyword>
<evidence type="ECO:0000256" key="4">
    <source>
        <dbReference type="ARBA" id="ARBA00023125"/>
    </source>
</evidence>
<keyword evidence="5 6" id="KW-0804">Transcription</keyword>
<dbReference type="InterPro" id="IPR036388">
    <property type="entry name" value="WH-like_DNA-bd_sf"/>
</dbReference>
<dbReference type="NCBIfam" id="NF004208">
    <property type="entry name" value="PRK05658.1"/>
    <property type="match status" value="1"/>
</dbReference>
<feature type="short sequence motif" description="Interaction with polymerase core subunit RpoC" evidence="6">
    <location>
        <begin position="652"/>
        <end position="655"/>
    </location>
</feature>
<dbReference type="EMBL" id="JAGSPK010000004">
    <property type="protein sequence ID" value="MBR7793529.1"/>
    <property type="molecule type" value="Genomic_DNA"/>
</dbReference>
<feature type="region of interest" description="Sigma-70 factor domain-2" evidence="6">
    <location>
        <begin position="628"/>
        <end position="698"/>
    </location>
</feature>
<feature type="compositionally biased region" description="Basic and acidic residues" evidence="8">
    <location>
        <begin position="27"/>
        <end position="44"/>
    </location>
</feature>
<dbReference type="InterPro" id="IPR013325">
    <property type="entry name" value="RNA_pol_sigma_r2"/>
</dbReference>
<keyword evidence="2 6" id="KW-0805">Transcription regulation</keyword>
<evidence type="ECO:0000256" key="7">
    <source>
        <dbReference type="SAM" id="Coils"/>
    </source>
</evidence>
<dbReference type="InterPro" id="IPR007631">
    <property type="entry name" value="RNA_pol_sigma_70_non-ess"/>
</dbReference>
<comment type="subunit">
    <text evidence="6">Interacts transiently with the RNA polymerase catalytic core.</text>
</comment>
<dbReference type="Gene3D" id="1.10.220.120">
    <property type="entry name" value="Sigma-70 factor, region 1.1"/>
    <property type="match status" value="1"/>
</dbReference>
<dbReference type="Gene3D" id="1.10.10.10">
    <property type="entry name" value="Winged helix-like DNA-binding domain superfamily/Winged helix DNA-binding domain"/>
    <property type="match status" value="2"/>
</dbReference>
<dbReference type="PANTHER" id="PTHR30603">
    <property type="entry name" value="RNA POLYMERASE SIGMA FACTOR RPO"/>
    <property type="match status" value="1"/>
</dbReference>
<feature type="DNA-binding region" description="H-T-H motif" evidence="6">
    <location>
        <begin position="822"/>
        <end position="841"/>
    </location>
</feature>
<dbReference type="InterPro" id="IPR014284">
    <property type="entry name" value="RNA_pol_sigma-70_dom"/>
</dbReference>
<dbReference type="Pfam" id="PF04545">
    <property type="entry name" value="Sigma70_r4"/>
    <property type="match status" value="1"/>
</dbReference>
<feature type="region of interest" description="Sigma-70 factor domain-3" evidence="6">
    <location>
        <begin position="707"/>
        <end position="783"/>
    </location>
</feature>
<dbReference type="Pfam" id="PF04539">
    <property type="entry name" value="Sigma70_r3"/>
    <property type="match status" value="1"/>
</dbReference>
<accession>A0ABS5H552</accession>
<dbReference type="InterPro" id="IPR007127">
    <property type="entry name" value="RNA_pol_sigma_70_r1_1"/>
</dbReference>
<evidence type="ECO:0000256" key="2">
    <source>
        <dbReference type="ARBA" id="ARBA00023015"/>
    </source>
</evidence>
<evidence type="ECO:0000259" key="9">
    <source>
        <dbReference type="PROSITE" id="PS00715"/>
    </source>
</evidence>
<dbReference type="Pfam" id="PF00140">
    <property type="entry name" value="Sigma70_r1_2"/>
    <property type="match status" value="1"/>
</dbReference>
<feature type="region of interest" description="Sigma-70 factor domain-4" evidence="6">
    <location>
        <begin position="796"/>
        <end position="849"/>
    </location>
</feature>
<dbReference type="InterPro" id="IPR050239">
    <property type="entry name" value="Sigma-70_RNA_pol_init_factors"/>
</dbReference>
<evidence type="ECO:0000256" key="8">
    <source>
        <dbReference type="SAM" id="MobiDB-lite"/>
    </source>
</evidence>
<dbReference type="PROSITE" id="PS00716">
    <property type="entry name" value="SIGMA70_2"/>
    <property type="match status" value="1"/>
</dbReference>
<dbReference type="Pfam" id="PF03979">
    <property type="entry name" value="Sigma70_r1_1"/>
    <property type="match status" value="1"/>
</dbReference>
<dbReference type="PRINTS" id="PR00046">
    <property type="entry name" value="SIGMA70FCT"/>
</dbReference>
<dbReference type="CDD" id="cd06171">
    <property type="entry name" value="Sigma70_r4"/>
    <property type="match status" value="1"/>
</dbReference>
<comment type="subcellular location">
    <subcellularLocation>
        <location evidence="6">Cytoplasm</location>
    </subcellularLocation>
</comment>
<evidence type="ECO:0000256" key="3">
    <source>
        <dbReference type="ARBA" id="ARBA00023082"/>
    </source>
</evidence>
<dbReference type="InterPro" id="IPR007624">
    <property type="entry name" value="RNA_pol_sigma70_r3"/>
</dbReference>
<organism evidence="11 12">
    <name type="scientific">Undibacterium rivi</name>
    <dbReference type="NCBI Taxonomy" id="2828729"/>
    <lineage>
        <taxon>Bacteria</taxon>
        <taxon>Pseudomonadati</taxon>
        <taxon>Pseudomonadota</taxon>
        <taxon>Betaproteobacteria</taxon>
        <taxon>Burkholderiales</taxon>
        <taxon>Oxalobacteraceae</taxon>
        <taxon>Undibacterium</taxon>
    </lineage>
</organism>
<gene>
    <name evidence="6 11" type="primary">rpoD</name>
    <name evidence="11" type="ORF">KDM87_13060</name>
</gene>
<evidence type="ECO:0000256" key="6">
    <source>
        <dbReference type="HAMAP-Rule" id="MF_00963"/>
    </source>
</evidence>
<sequence>MPLDETELVAADSSSIAAETLPPTENTEAHTEQTAEVPAKPEVKTEIRADLKAGLQTLSGADIAKPRAAVIRKTEPKVAKKLLLSDQPGAKPAPTTVKREARIGSGKFAPAAPVTTLKPVAPVAAPASASLRSASIADKPAFADTPRVPTLTTHVTPASTAPVQAKATTIVSTPAKSEPVANIAAAFSNIDTSNYVLSGSKEPAKRGRKPSEFQFENDEIQALNAAESAELKRAARAKSKKSGGALNEEQLEHYRKQLTKLIRLGKDRSYLTHAEINDHLPEEVADPEMIQDVISTLNDMGIAVYDKAPDAEMMLLTDNVTIVVSDDEAESVAAAALATVDSDFGRTTDPVRMYMREMGGVELLTRTGEIEIAKRIEDGLKDMVQAISACPGTIREILLIAEKIEKDEVRIDDIIDGLLNPEENDVSALLLSEGDDTDEEDDDDDAVSDNVGGISDEQLQQLKAGSLQKFAVVAKRFDDMQAARAKDGYGSNAYAAAQQAISRELQGMRFTVKTAEKLCDTLRKQMKDLRNTEKQMLELLVNKCGMPRAYFVDMLRTHATNTAWLEHEMQSAQPYAATLSRQIHAARELQQKFIQLEERVELPLSALRDINKQMIAGEKRSSEAKRAMTEANLRLVISIAKKYVNRGLQFLDLIQEGNIGLLKAVDKFEYRRGYKFSTYATWWIRQAIARAIADQARTIRVPVHMIETINKMNRVKRQLLQASGLEPEPAAIAEKMGLPEVKVREILKIAKEPVSLDVPIGDDGDSQLGDFIEDSMTMSPMAAAMQASVQQKLKEALDSLSPREAKVLRMRFGLETASEFTLEEVGKQFEVTRERIRQIEAKAMKKLRHPGKADHLKGLMENQ</sequence>
<dbReference type="InterPro" id="IPR009042">
    <property type="entry name" value="RNA_pol_sigma70_r1_2"/>
</dbReference>
<dbReference type="Pfam" id="PF04546">
    <property type="entry name" value="Sigma70_ner"/>
    <property type="match status" value="1"/>
</dbReference>
<dbReference type="InterPro" id="IPR028630">
    <property type="entry name" value="Sigma70_RpoD"/>
</dbReference>
<keyword evidence="1 6" id="KW-0963">Cytoplasm</keyword>
<evidence type="ECO:0000313" key="11">
    <source>
        <dbReference type="EMBL" id="MBR7793529.1"/>
    </source>
</evidence>
<dbReference type="InterPro" id="IPR013324">
    <property type="entry name" value="RNA_pol_sigma_r3/r4-like"/>
</dbReference>
<keyword evidence="7" id="KW-0175">Coiled coil</keyword>
<feature type="region of interest" description="Disordered" evidence="8">
    <location>
        <begin position="1"/>
        <end position="44"/>
    </location>
</feature>
<keyword evidence="3 6" id="KW-0731">Sigma factor</keyword>
<comment type="caution">
    <text evidence="11">The sequence shown here is derived from an EMBL/GenBank/DDBJ whole genome shotgun (WGS) entry which is preliminary data.</text>
</comment>